<comment type="caution">
    <text evidence="2">The sequence shown here is derived from an EMBL/GenBank/DDBJ whole genome shotgun (WGS) entry which is preliminary data.</text>
</comment>
<evidence type="ECO:0000313" key="3">
    <source>
        <dbReference type="Proteomes" id="UP000288178"/>
    </source>
</evidence>
<accession>A0A437JSF5</accession>
<dbReference type="InterPro" id="IPR025629">
    <property type="entry name" value="DUF4287"/>
</dbReference>
<sequence>MADPAAALATQLKNIETRTGKSLAELKALVAGCGQDKVAGQRSWLMQALGLGYGDANTVVMLARQAAAPPPASADPLDAIYTGPKASLRPLHEALMAKIGKLGPFEVAPKQKYVSLRGAKRQFAMLGPATKDQVELGLNAKDLPDHPRLKKLPPGGMCQATVRIAAVDEIDTTLMGWLRTAYDAAQ</sequence>
<protein>
    <submittedName>
        <fullName evidence="2">DUF4287 domain-containing protein</fullName>
    </submittedName>
</protein>
<name>A0A437JSF5_9BURK</name>
<keyword evidence="3" id="KW-1185">Reference proteome</keyword>
<dbReference type="Pfam" id="PF18899">
    <property type="entry name" value="DUF5655"/>
    <property type="match status" value="1"/>
</dbReference>
<organism evidence="2 3">
    <name type="scientific">Rubrivivax albus</name>
    <dbReference type="NCBI Taxonomy" id="2499835"/>
    <lineage>
        <taxon>Bacteria</taxon>
        <taxon>Pseudomonadati</taxon>
        <taxon>Pseudomonadota</taxon>
        <taxon>Betaproteobacteria</taxon>
        <taxon>Burkholderiales</taxon>
        <taxon>Sphaerotilaceae</taxon>
        <taxon>Rubrivivax</taxon>
    </lineage>
</organism>
<dbReference type="InterPro" id="IPR043714">
    <property type="entry name" value="DUF5655"/>
</dbReference>
<gene>
    <name evidence="2" type="ORF">ENE75_16755</name>
</gene>
<proteinExistence type="predicted"/>
<dbReference type="AlphaFoldDB" id="A0A437JSF5"/>
<dbReference type="EMBL" id="SACT01000006">
    <property type="protein sequence ID" value="RVT49974.1"/>
    <property type="molecule type" value="Genomic_DNA"/>
</dbReference>
<dbReference type="Proteomes" id="UP000288178">
    <property type="component" value="Unassembled WGS sequence"/>
</dbReference>
<reference evidence="2 3" key="1">
    <citation type="submission" date="2019-01" db="EMBL/GenBank/DDBJ databases">
        <authorList>
            <person name="Chen W.-M."/>
        </authorList>
    </citation>
    <scope>NUCLEOTIDE SEQUENCE [LARGE SCALE GENOMIC DNA]</scope>
    <source>
        <strain evidence="2 3">ICH-3</strain>
    </source>
</reference>
<dbReference type="RefSeq" id="WP_128199484.1">
    <property type="nucleotide sequence ID" value="NZ_SACT01000006.1"/>
</dbReference>
<dbReference type="Pfam" id="PF14117">
    <property type="entry name" value="DUF4287"/>
    <property type="match status" value="1"/>
</dbReference>
<evidence type="ECO:0000259" key="1">
    <source>
        <dbReference type="Pfam" id="PF18899"/>
    </source>
</evidence>
<evidence type="ECO:0000313" key="2">
    <source>
        <dbReference type="EMBL" id="RVT49974.1"/>
    </source>
</evidence>
<dbReference type="OrthoDB" id="9809825at2"/>
<feature type="domain" description="DUF5655" evidence="1">
    <location>
        <begin position="78"/>
        <end position="183"/>
    </location>
</feature>